<dbReference type="EMBL" id="KK583260">
    <property type="protein sequence ID" value="KDO22920.1"/>
    <property type="molecule type" value="Genomic_DNA"/>
</dbReference>
<protein>
    <submittedName>
        <fullName evidence="1">Uncharacterized protein</fullName>
    </submittedName>
</protein>
<reference evidence="1 2" key="1">
    <citation type="journal article" date="2013" name="PLoS Genet.">
        <title>Distinctive expansion of potential virulence genes in the genome of the oomycete fish pathogen Saprolegnia parasitica.</title>
        <authorList>
            <person name="Jiang R.H."/>
            <person name="de Bruijn I."/>
            <person name="Haas B.J."/>
            <person name="Belmonte R."/>
            <person name="Lobach L."/>
            <person name="Christie J."/>
            <person name="van den Ackerveken G."/>
            <person name="Bottin A."/>
            <person name="Bulone V."/>
            <person name="Diaz-Moreno S.M."/>
            <person name="Dumas B."/>
            <person name="Fan L."/>
            <person name="Gaulin E."/>
            <person name="Govers F."/>
            <person name="Grenville-Briggs L.J."/>
            <person name="Horner N.R."/>
            <person name="Levin J.Z."/>
            <person name="Mammella M."/>
            <person name="Meijer H.J."/>
            <person name="Morris P."/>
            <person name="Nusbaum C."/>
            <person name="Oome S."/>
            <person name="Phillips A.J."/>
            <person name="van Rooyen D."/>
            <person name="Rzeszutek E."/>
            <person name="Saraiva M."/>
            <person name="Secombes C.J."/>
            <person name="Seidl M.F."/>
            <person name="Snel B."/>
            <person name="Stassen J.H."/>
            <person name="Sykes S."/>
            <person name="Tripathy S."/>
            <person name="van den Berg H."/>
            <person name="Vega-Arreguin J.C."/>
            <person name="Wawra S."/>
            <person name="Young S.K."/>
            <person name="Zeng Q."/>
            <person name="Dieguez-Uribeondo J."/>
            <person name="Russ C."/>
            <person name="Tyler B.M."/>
            <person name="van West P."/>
        </authorList>
    </citation>
    <scope>NUCLEOTIDE SEQUENCE [LARGE SCALE GENOMIC DNA]</scope>
    <source>
        <strain evidence="1 2">CBS 223.65</strain>
    </source>
</reference>
<dbReference type="RefSeq" id="XP_012206357.1">
    <property type="nucleotide sequence ID" value="XM_012350967.1"/>
</dbReference>
<dbReference type="OMA" id="PPASECC"/>
<dbReference type="GeneID" id="24133782"/>
<dbReference type="KEGG" id="spar:SPRG_11764"/>
<accession>A0A067C1C4</accession>
<dbReference type="AlphaFoldDB" id="A0A067C1C4"/>
<proteinExistence type="predicted"/>
<dbReference type="InterPro" id="IPR011993">
    <property type="entry name" value="PH-like_dom_sf"/>
</dbReference>
<keyword evidence="2" id="KW-1185">Reference proteome</keyword>
<evidence type="ECO:0000313" key="1">
    <source>
        <dbReference type="EMBL" id="KDO22920.1"/>
    </source>
</evidence>
<name>A0A067C1C4_SAPPC</name>
<dbReference type="VEuPathDB" id="FungiDB:SPRG_11764"/>
<dbReference type="Proteomes" id="UP000030745">
    <property type="component" value="Unassembled WGS sequence"/>
</dbReference>
<evidence type="ECO:0000313" key="2">
    <source>
        <dbReference type="Proteomes" id="UP000030745"/>
    </source>
</evidence>
<dbReference type="OrthoDB" id="74517at2759"/>
<organism evidence="1 2">
    <name type="scientific">Saprolegnia parasitica (strain CBS 223.65)</name>
    <dbReference type="NCBI Taxonomy" id="695850"/>
    <lineage>
        <taxon>Eukaryota</taxon>
        <taxon>Sar</taxon>
        <taxon>Stramenopiles</taxon>
        <taxon>Oomycota</taxon>
        <taxon>Saprolegniomycetes</taxon>
        <taxon>Saprolegniales</taxon>
        <taxon>Saprolegniaceae</taxon>
        <taxon>Saprolegnia</taxon>
    </lineage>
</organism>
<sequence length="405" mass="45036">MKKAAKPVVENGAARQNQRAMLVPAGLEGQRSLNSAVLLRIIEPPTAQREASLASCHAIPVNETTEAAARRLQGWYRRVRTSTHIKTTAVHLMTLMHHLDRDLLLFWKLLHEGIRVCKYNAKRQAKKWKVISLDKDGERLIMRPLHRTSMRFLAKSISFGRRRGVTAKAEKGLYLRDIAEVRVGAQSAGFARSTLEPDPDQCFSIVGSEATWDLELTTTAARDQAVVRLRVVLDVLQDSTSLLASREWTTPHHKDVVSPATAAHVYSVLATGVEVTRFAAYLTPARSYLWINPSTIRLCIGDNKHRVFKSVLLSDVAEVRKGVNSIGFFNLSPPPPASECCSIIGSENVLECRVSDETARNALIFALRDLLHFKRSHPTVNVTPMTMEATPYRATAMVAALRHGP</sequence>
<dbReference type="Gene3D" id="2.30.29.30">
    <property type="entry name" value="Pleckstrin-homology domain (PH domain)/Phosphotyrosine-binding domain (PTB)"/>
    <property type="match status" value="2"/>
</dbReference>
<gene>
    <name evidence="1" type="ORF">SPRG_11764</name>
</gene>